<evidence type="ECO:0000256" key="14">
    <source>
        <dbReference type="SAM" id="MobiDB-lite"/>
    </source>
</evidence>
<name>A0A378M920_LISGR</name>
<evidence type="ECO:0000256" key="2">
    <source>
        <dbReference type="ARBA" id="ARBA00022527"/>
    </source>
</evidence>
<evidence type="ECO:0000256" key="6">
    <source>
        <dbReference type="ARBA" id="ARBA00022777"/>
    </source>
</evidence>
<proteinExistence type="predicted"/>
<evidence type="ECO:0000256" key="5">
    <source>
        <dbReference type="ARBA" id="ARBA00022741"/>
    </source>
</evidence>
<dbReference type="Pfam" id="PF00069">
    <property type="entry name" value="Pkinase"/>
    <property type="match status" value="1"/>
</dbReference>
<sequence>MMIGKRISNRYKILESIGGGGMANVYLAHDIILDRDVAVKILRIDLADESNLIRRFQREAQSATSLVHPNIVGVYDVGEENDLHYIVMEYVEGMDLKQYIHEHYPIPYEKTVDIMLQILSAVKVAHQHQIIHRDLKPQNILIDKQGNVKITDFGIAMALSETSITQTNSLLGSVHYLSPEQARGGMATQKSDIYALGIVLYEMIMGKVPFDGESAVSIAIKHLQTTVPSVKEQNPAIPQSIDNIILRSTAKDPFLRYQSIEEMEKDLRTALDPERKNEAPFVFKEDNEVTKTIPIIPANIMQNIEDTKVSEPEAAKTPPKKPKKKKNRKKVFWITFIVILLFAALIGVLWYLGKQPTTVEVPNVSNQTESSAISNLEAQGFNVNKTIEKNSDKIEEGKIISTDPKAGKKVEKGSRINLYISVGSKKITLEDYTGKSYDTVKKTLDEQGFRSVSSQEAYSDEQDKGMIISQNPLANQDVVAKDTDISFVVSKGPEPVLLANLSGFTKKAAEDYAKTNQLEISSSEEYSDSVPEGQVISQKPSAGTSMAKGDNISVVISKGEKEKQVKTVSKDFTIPYKEEDNSDDEADDDQPKQEHVQIFIEDKNHTYSSVFRELDITKDTSVTINFDIEEGSKAKYRIVREKETVDEGTVDYPE</sequence>
<reference evidence="18 19" key="1">
    <citation type="submission" date="2018-06" db="EMBL/GenBank/DDBJ databases">
        <authorList>
            <consortium name="Pathogen Informatics"/>
            <person name="Doyle S."/>
        </authorList>
    </citation>
    <scope>NUCLEOTIDE SEQUENCE [LARGE SCALE GENOMIC DNA]</scope>
    <source>
        <strain evidence="19">NCTC 10815</strain>
    </source>
</reference>
<evidence type="ECO:0000256" key="10">
    <source>
        <dbReference type="ARBA" id="ARBA00048679"/>
    </source>
</evidence>
<keyword evidence="4 18" id="KW-0808">Transferase</keyword>
<dbReference type="GO" id="GO:0106310">
    <property type="term" value="F:protein serine kinase activity"/>
    <property type="evidence" value="ECO:0007669"/>
    <property type="project" value="RHEA"/>
</dbReference>
<keyword evidence="15" id="KW-0812">Transmembrane</keyword>
<dbReference type="PROSITE" id="PS00108">
    <property type="entry name" value="PROTEIN_KINASE_ST"/>
    <property type="match status" value="1"/>
</dbReference>
<dbReference type="SUPFAM" id="SSF56112">
    <property type="entry name" value="Protein kinase-like (PK-like)"/>
    <property type="match status" value="1"/>
</dbReference>
<evidence type="ECO:0000256" key="8">
    <source>
        <dbReference type="ARBA" id="ARBA00022968"/>
    </source>
</evidence>
<dbReference type="Gene3D" id="2.60.40.2560">
    <property type="match status" value="1"/>
</dbReference>
<feature type="domain" description="Protein kinase" evidence="16">
    <location>
        <begin position="11"/>
        <end position="282"/>
    </location>
</feature>
<feature type="binding site" evidence="13">
    <location>
        <position position="40"/>
    </location>
    <ligand>
        <name>ATP</name>
        <dbReference type="ChEBI" id="CHEBI:30616"/>
    </ligand>
</feature>
<evidence type="ECO:0000259" key="17">
    <source>
        <dbReference type="PROSITE" id="PS51178"/>
    </source>
</evidence>
<keyword evidence="15" id="KW-1133">Transmembrane helix</keyword>
<dbReference type="GO" id="GO:0004674">
    <property type="term" value="F:protein serine/threonine kinase activity"/>
    <property type="evidence" value="ECO:0007669"/>
    <property type="project" value="UniProtKB-KW"/>
</dbReference>
<evidence type="ECO:0000256" key="4">
    <source>
        <dbReference type="ARBA" id="ARBA00022679"/>
    </source>
</evidence>
<feature type="domain" description="PASTA" evidence="17">
    <location>
        <begin position="423"/>
        <end position="491"/>
    </location>
</feature>
<dbReference type="SMART" id="SM00220">
    <property type="entry name" value="S_TKc"/>
    <property type="match status" value="1"/>
</dbReference>
<dbReference type="NCBIfam" id="NF033483">
    <property type="entry name" value="PknB_PASTA_kin"/>
    <property type="match status" value="1"/>
</dbReference>
<evidence type="ECO:0000256" key="7">
    <source>
        <dbReference type="ARBA" id="ARBA00022840"/>
    </source>
</evidence>
<dbReference type="Proteomes" id="UP000254879">
    <property type="component" value="Unassembled WGS sequence"/>
</dbReference>
<gene>
    <name evidence="18" type="primary">prkC</name>
    <name evidence="18" type="ORF">NCTC10815_00117</name>
</gene>
<dbReference type="PANTHER" id="PTHR43289">
    <property type="entry name" value="MITOGEN-ACTIVATED PROTEIN KINASE KINASE KINASE 20-RELATED"/>
    <property type="match status" value="1"/>
</dbReference>
<dbReference type="Gene3D" id="3.30.10.20">
    <property type="match status" value="3"/>
</dbReference>
<evidence type="ECO:0000256" key="13">
    <source>
        <dbReference type="PROSITE-ProRule" id="PRU10141"/>
    </source>
</evidence>
<dbReference type="GO" id="GO:0007165">
    <property type="term" value="P:signal transduction"/>
    <property type="evidence" value="ECO:0007669"/>
    <property type="project" value="UniProtKB-ARBA"/>
</dbReference>
<keyword evidence="3" id="KW-0309">Germination</keyword>
<feature type="domain" description="PASTA" evidence="17">
    <location>
        <begin position="492"/>
        <end position="558"/>
    </location>
</feature>
<accession>A0A378M920</accession>
<feature type="transmembrane region" description="Helical" evidence="15">
    <location>
        <begin position="331"/>
        <end position="352"/>
    </location>
</feature>
<dbReference type="CDD" id="cd14014">
    <property type="entry name" value="STKc_PknB_like"/>
    <property type="match status" value="1"/>
</dbReference>
<organism evidence="18 19">
    <name type="scientific">Listeria grayi</name>
    <name type="common">Listeria murrayi</name>
    <dbReference type="NCBI Taxonomy" id="1641"/>
    <lineage>
        <taxon>Bacteria</taxon>
        <taxon>Bacillati</taxon>
        <taxon>Bacillota</taxon>
        <taxon>Bacilli</taxon>
        <taxon>Bacillales</taxon>
        <taxon>Listeriaceae</taxon>
        <taxon>Listeria</taxon>
    </lineage>
</organism>
<keyword evidence="5 13" id="KW-0547">Nucleotide-binding</keyword>
<feature type="compositionally biased region" description="Polar residues" evidence="14">
    <location>
        <begin position="535"/>
        <end position="544"/>
    </location>
</feature>
<dbReference type="FunFam" id="1.10.510.10:FF:000021">
    <property type="entry name" value="Serine/threonine protein kinase"/>
    <property type="match status" value="1"/>
</dbReference>
<feature type="region of interest" description="Disordered" evidence="14">
    <location>
        <begin position="520"/>
        <end position="547"/>
    </location>
</feature>
<dbReference type="EMBL" id="UGPG01000001">
    <property type="protein sequence ID" value="STY42869.1"/>
    <property type="molecule type" value="Genomic_DNA"/>
</dbReference>
<evidence type="ECO:0000256" key="12">
    <source>
        <dbReference type="ARBA" id="ARBA00070041"/>
    </source>
</evidence>
<dbReference type="SMART" id="SM00740">
    <property type="entry name" value="PASTA"/>
    <property type="match status" value="3"/>
</dbReference>
<evidence type="ECO:0000256" key="15">
    <source>
        <dbReference type="SAM" id="Phobius"/>
    </source>
</evidence>
<comment type="catalytic activity">
    <reaction evidence="10">
        <text>L-seryl-[protein] + ATP = O-phospho-L-seryl-[protein] + ADP + H(+)</text>
        <dbReference type="Rhea" id="RHEA:17989"/>
        <dbReference type="Rhea" id="RHEA-COMP:9863"/>
        <dbReference type="Rhea" id="RHEA-COMP:11604"/>
        <dbReference type="ChEBI" id="CHEBI:15378"/>
        <dbReference type="ChEBI" id="CHEBI:29999"/>
        <dbReference type="ChEBI" id="CHEBI:30616"/>
        <dbReference type="ChEBI" id="CHEBI:83421"/>
        <dbReference type="ChEBI" id="CHEBI:456216"/>
        <dbReference type="EC" id="2.7.11.1"/>
    </reaction>
</comment>
<protein>
    <recommendedName>
        <fullName evidence="12">Serine/threonine-protein kinase PrkC</fullName>
        <ecNumber evidence="1">2.7.11.1</ecNumber>
    </recommendedName>
</protein>
<dbReference type="AlphaFoldDB" id="A0A378M920"/>
<evidence type="ECO:0000256" key="9">
    <source>
        <dbReference type="ARBA" id="ARBA00047899"/>
    </source>
</evidence>
<dbReference type="GO" id="GO:0071224">
    <property type="term" value="P:cellular response to peptidoglycan"/>
    <property type="evidence" value="ECO:0007669"/>
    <property type="project" value="UniProtKB-ARBA"/>
</dbReference>
<dbReference type="Gene3D" id="3.30.200.20">
    <property type="entry name" value="Phosphorylase Kinase, domain 1"/>
    <property type="match status" value="1"/>
</dbReference>
<evidence type="ECO:0000259" key="16">
    <source>
        <dbReference type="PROSITE" id="PS50011"/>
    </source>
</evidence>
<dbReference type="PANTHER" id="PTHR43289:SF34">
    <property type="entry name" value="SERINE_THREONINE-PROTEIN KINASE YBDM-RELATED"/>
    <property type="match status" value="1"/>
</dbReference>
<dbReference type="PROSITE" id="PS51178">
    <property type="entry name" value="PASTA"/>
    <property type="match status" value="3"/>
</dbReference>
<comment type="subcellular location">
    <subcellularLocation>
        <location evidence="11">Spore membrane</location>
        <topology evidence="11">Single-pass type II membrane protein</topology>
    </subcellularLocation>
</comment>
<dbReference type="PROSITE" id="PS00107">
    <property type="entry name" value="PROTEIN_KINASE_ATP"/>
    <property type="match status" value="1"/>
</dbReference>
<dbReference type="InterPro" id="IPR011009">
    <property type="entry name" value="Kinase-like_dom_sf"/>
</dbReference>
<dbReference type="GO" id="GO:0005524">
    <property type="term" value="F:ATP binding"/>
    <property type="evidence" value="ECO:0007669"/>
    <property type="project" value="UniProtKB-UniRule"/>
</dbReference>
<evidence type="ECO:0000313" key="18">
    <source>
        <dbReference type="EMBL" id="STY42869.1"/>
    </source>
</evidence>
<keyword evidence="6 18" id="KW-0418">Kinase</keyword>
<comment type="catalytic activity">
    <reaction evidence="9">
        <text>L-threonyl-[protein] + ATP = O-phospho-L-threonyl-[protein] + ADP + H(+)</text>
        <dbReference type="Rhea" id="RHEA:46608"/>
        <dbReference type="Rhea" id="RHEA-COMP:11060"/>
        <dbReference type="Rhea" id="RHEA-COMP:11605"/>
        <dbReference type="ChEBI" id="CHEBI:15378"/>
        <dbReference type="ChEBI" id="CHEBI:30013"/>
        <dbReference type="ChEBI" id="CHEBI:30616"/>
        <dbReference type="ChEBI" id="CHEBI:61977"/>
        <dbReference type="ChEBI" id="CHEBI:456216"/>
        <dbReference type="EC" id="2.7.11.1"/>
    </reaction>
</comment>
<dbReference type="FunFam" id="3.30.200.20:FF:000035">
    <property type="entry name" value="Serine/threonine protein kinase Stk1"/>
    <property type="match status" value="1"/>
</dbReference>
<dbReference type="InterPro" id="IPR008271">
    <property type="entry name" value="Ser/Thr_kinase_AS"/>
</dbReference>
<evidence type="ECO:0000313" key="19">
    <source>
        <dbReference type="Proteomes" id="UP000254879"/>
    </source>
</evidence>
<dbReference type="GO" id="GO:0009847">
    <property type="term" value="P:spore germination"/>
    <property type="evidence" value="ECO:0007669"/>
    <property type="project" value="UniProtKB-ARBA"/>
</dbReference>
<dbReference type="InterPro" id="IPR000719">
    <property type="entry name" value="Prot_kinase_dom"/>
</dbReference>
<dbReference type="CDD" id="cd06577">
    <property type="entry name" value="PASTA_pknB"/>
    <property type="match status" value="3"/>
</dbReference>
<keyword evidence="7 13" id="KW-0067">ATP-binding</keyword>
<evidence type="ECO:0000256" key="3">
    <source>
        <dbReference type="ARBA" id="ARBA00022544"/>
    </source>
</evidence>
<dbReference type="RefSeq" id="WP_115345485.1">
    <property type="nucleotide sequence ID" value="NZ_UGPG01000001.1"/>
</dbReference>
<evidence type="ECO:0000256" key="1">
    <source>
        <dbReference type="ARBA" id="ARBA00012513"/>
    </source>
</evidence>
<keyword evidence="2" id="KW-0723">Serine/threonine-protein kinase</keyword>
<dbReference type="Gene3D" id="1.10.510.10">
    <property type="entry name" value="Transferase(Phosphotransferase) domain 1"/>
    <property type="match status" value="1"/>
</dbReference>
<dbReference type="PROSITE" id="PS50011">
    <property type="entry name" value="PROTEIN_KINASE_DOM"/>
    <property type="match status" value="1"/>
</dbReference>
<evidence type="ECO:0000256" key="11">
    <source>
        <dbReference type="ARBA" id="ARBA00060432"/>
    </source>
</evidence>
<keyword evidence="15" id="KW-0472">Membrane</keyword>
<feature type="domain" description="PASTA" evidence="17">
    <location>
        <begin position="355"/>
        <end position="422"/>
    </location>
</feature>
<dbReference type="Pfam" id="PF03793">
    <property type="entry name" value="PASTA"/>
    <property type="match status" value="3"/>
</dbReference>
<dbReference type="EC" id="2.7.11.1" evidence="1"/>
<dbReference type="InterPro" id="IPR005543">
    <property type="entry name" value="PASTA_dom"/>
</dbReference>
<dbReference type="InterPro" id="IPR017441">
    <property type="entry name" value="Protein_kinase_ATP_BS"/>
</dbReference>
<keyword evidence="8" id="KW-0735">Signal-anchor</keyword>